<accession>A0A919XSU3</accession>
<keyword evidence="2" id="KW-1185">Reference proteome</keyword>
<organism evidence="1 2">
    <name type="scientific">Paenibacillus antibioticophila</name>
    <dbReference type="NCBI Taxonomy" id="1274374"/>
    <lineage>
        <taxon>Bacteria</taxon>
        <taxon>Bacillati</taxon>
        <taxon>Bacillota</taxon>
        <taxon>Bacilli</taxon>
        <taxon>Bacillales</taxon>
        <taxon>Paenibacillaceae</taxon>
        <taxon>Paenibacillus</taxon>
    </lineage>
</organism>
<sequence>MEQGMIVKMYEKSADGSLNEIDERLWSPAMIGALEHVNYIVIQDREYEAVEGRLNIDAQILELLLVPIRNQ</sequence>
<evidence type="ECO:0000313" key="2">
    <source>
        <dbReference type="Proteomes" id="UP000681162"/>
    </source>
</evidence>
<protein>
    <submittedName>
        <fullName evidence="1">Uncharacterized protein</fullName>
    </submittedName>
</protein>
<proteinExistence type="predicted"/>
<evidence type="ECO:0000313" key="1">
    <source>
        <dbReference type="EMBL" id="GIO36037.1"/>
    </source>
</evidence>
<dbReference type="AlphaFoldDB" id="A0A919XSU3"/>
<name>A0A919XSU3_9BACL</name>
<comment type="caution">
    <text evidence="1">The sequence shown here is derived from an EMBL/GenBank/DDBJ whole genome shotgun (WGS) entry which is preliminary data.</text>
</comment>
<reference evidence="1 2" key="1">
    <citation type="submission" date="2021-03" db="EMBL/GenBank/DDBJ databases">
        <title>Antimicrobial resistance genes in bacteria isolated from Japanese honey, and their potential for conferring macrolide and lincosamide resistance in the American foulbrood pathogen Paenibacillus larvae.</title>
        <authorList>
            <person name="Okamoto M."/>
            <person name="Kumagai M."/>
            <person name="Kanamori H."/>
            <person name="Takamatsu D."/>
        </authorList>
    </citation>
    <scope>NUCLEOTIDE SEQUENCE [LARGE SCALE GENOMIC DNA]</scope>
    <source>
        <strain evidence="1 2">J41TS12</strain>
    </source>
</reference>
<dbReference type="Proteomes" id="UP000681162">
    <property type="component" value="Unassembled WGS sequence"/>
</dbReference>
<dbReference type="RefSeq" id="WP_212938420.1">
    <property type="nucleotide sequence ID" value="NZ_BORR01000003.1"/>
</dbReference>
<dbReference type="EMBL" id="BORR01000003">
    <property type="protein sequence ID" value="GIO36037.1"/>
    <property type="molecule type" value="Genomic_DNA"/>
</dbReference>
<gene>
    <name evidence="1" type="ORF">J41TS12_08980</name>
</gene>